<gene>
    <name evidence="2" type="ordered locus">FRAAL5396</name>
</gene>
<evidence type="ECO:0000313" key="3">
    <source>
        <dbReference type="Proteomes" id="UP000000657"/>
    </source>
</evidence>
<feature type="compositionally biased region" description="Low complexity" evidence="1">
    <location>
        <begin position="53"/>
        <end position="65"/>
    </location>
</feature>
<dbReference type="KEGG" id="fal:FRAAL5396"/>
<protein>
    <submittedName>
        <fullName evidence="2">Uncharacterized protein</fullName>
    </submittedName>
</protein>
<reference evidence="2 3" key="1">
    <citation type="journal article" date="2007" name="Genome Res.">
        <title>Genome characteristics of facultatively symbiotic Frankia sp. strains reflect host range and host plant biogeography.</title>
        <authorList>
            <person name="Normand P."/>
            <person name="Lapierre P."/>
            <person name="Tisa L.S."/>
            <person name="Gogarten J.P."/>
            <person name="Alloisio N."/>
            <person name="Bagnarol E."/>
            <person name="Bassi C.A."/>
            <person name="Berry A.M."/>
            <person name="Bickhart D.M."/>
            <person name="Choisne N."/>
            <person name="Couloux A."/>
            <person name="Cournoyer B."/>
            <person name="Cruveiller S."/>
            <person name="Daubin V."/>
            <person name="Demange N."/>
            <person name="Francino M.P."/>
            <person name="Goltsman E."/>
            <person name="Huang Y."/>
            <person name="Kopp O.R."/>
            <person name="Labarre L."/>
            <person name="Lapidus A."/>
            <person name="Lavire C."/>
            <person name="Marechal J."/>
            <person name="Martinez M."/>
            <person name="Mastronunzio J.E."/>
            <person name="Mullin B.C."/>
            <person name="Niemann J."/>
            <person name="Pujic P."/>
            <person name="Rawnsley T."/>
            <person name="Rouy Z."/>
            <person name="Schenowitz C."/>
            <person name="Sellstedt A."/>
            <person name="Tavares F."/>
            <person name="Tomkins J.P."/>
            <person name="Vallenet D."/>
            <person name="Valverde C."/>
            <person name="Wall L.G."/>
            <person name="Wang Y."/>
            <person name="Medigue C."/>
            <person name="Benson D.R."/>
        </authorList>
    </citation>
    <scope>NUCLEOTIDE SEQUENCE [LARGE SCALE GENOMIC DNA]</scope>
    <source>
        <strain evidence="3">DSM 45986 / CECT 9034 / ACN14a</strain>
    </source>
</reference>
<evidence type="ECO:0000256" key="1">
    <source>
        <dbReference type="SAM" id="MobiDB-lite"/>
    </source>
</evidence>
<sequence>MSATGTAVCAASRRTSTPEELTGPDSGVVAAADATTRSGAAPPTGVRRGRRGTAGSRTDATATSTPHFLLRSP</sequence>
<accession>Q0RES7</accession>
<name>Q0RES7_FRAAA</name>
<keyword evidence="3" id="KW-1185">Reference proteome</keyword>
<feature type="region of interest" description="Disordered" evidence="1">
    <location>
        <begin position="1"/>
        <end position="73"/>
    </location>
</feature>
<dbReference type="STRING" id="326424.FRAAL5396"/>
<dbReference type="HOGENOM" id="CLU_2699304_0_0_11"/>
<feature type="compositionally biased region" description="Low complexity" evidence="1">
    <location>
        <begin position="30"/>
        <end position="46"/>
    </location>
</feature>
<dbReference type="Proteomes" id="UP000000657">
    <property type="component" value="Chromosome"/>
</dbReference>
<dbReference type="EMBL" id="CT573213">
    <property type="protein sequence ID" value="CAJ64029.1"/>
    <property type="molecule type" value="Genomic_DNA"/>
</dbReference>
<evidence type="ECO:0000313" key="2">
    <source>
        <dbReference type="EMBL" id="CAJ64029.1"/>
    </source>
</evidence>
<organism evidence="2 3">
    <name type="scientific">Frankia alni (strain DSM 45986 / CECT 9034 / ACN14a)</name>
    <dbReference type="NCBI Taxonomy" id="326424"/>
    <lineage>
        <taxon>Bacteria</taxon>
        <taxon>Bacillati</taxon>
        <taxon>Actinomycetota</taxon>
        <taxon>Actinomycetes</taxon>
        <taxon>Frankiales</taxon>
        <taxon>Frankiaceae</taxon>
        <taxon>Frankia</taxon>
    </lineage>
</organism>
<proteinExistence type="predicted"/>
<dbReference type="AlphaFoldDB" id="Q0RES7"/>